<sequence>GNSDNHLHSLCHGVITLSRLTLDFGAARRRLQVQKLRGVDFIAGFHDFVIRRGGLDIFPRLVAAEHEIEYSNECRGEKVTVYQFDERIDTLLARAEAMGLNLRACIDKGQLVVRQIDPAEISPGEFAANVIKEVQQRSIKILMIDSLSGYVAAMPQEQ</sequence>
<evidence type="ECO:0000313" key="1">
    <source>
        <dbReference type="EMBL" id="GKT27795.1"/>
    </source>
</evidence>
<dbReference type="InterPro" id="IPR051347">
    <property type="entry name" value="Circadian_clock_KaiC-rel"/>
</dbReference>
<protein>
    <submittedName>
        <fullName evidence="1">AAA family ATPase</fullName>
    </submittedName>
</protein>
<comment type="caution">
    <text evidence="1">The sequence shown here is derived from an EMBL/GenBank/DDBJ whole genome shotgun (WGS) entry which is preliminary data.</text>
</comment>
<dbReference type="Proteomes" id="UP001057375">
    <property type="component" value="Unassembled WGS sequence"/>
</dbReference>
<feature type="non-terminal residue" evidence="1">
    <location>
        <position position="1"/>
    </location>
</feature>
<dbReference type="EMBL" id="BQXS01007456">
    <property type="protein sequence ID" value="GKT27795.1"/>
    <property type="molecule type" value="Genomic_DNA"/>
</dbReference>
<reference evidence="1" key="1">
    <citation type="submission" date="2022-03" db="EMBL/GenBank/DDBJ databases">
        <title>Draft genome sequence of Aduncisulcus paluster, a free-living microaerophilic Fornicata.</title>
        <authorList>
            <person name="Yuyama I."/>
            <person name="Kume K."/>
            <person name="Tamura T."/>
            <person name="Inagaki Y."/>
            <person name="Hashimoto T."/>
        </authorList>
    </citation>
    <scope>NUCLEOTIDE SEQUENCE</scope>
    <source>
        <strain evidence="1">NY0171</strain>
    </source>
</reference>
<keyword evidence="2" id="KW-1185">Reference proteome</keyword>
<dbReference type="PANTHER" id="PTHR42926">
    <property type="match status" value="1"/>
</dbReference>
<feature type="non-terminal residue" evidence="1">
    <location>
        <position position="158"/>
    </location>
</feature>
<dbReference type="InterPro" id="IPR027417">
    <property type="entry name" value="P-loop_NTPase"/>
</dbReference>
<proteinExistence type="predicted"/>
<organism evidence="1 2">
    <name type="scientific">Aduncisulcus paluster</name>
    <dbReference type="NCBI Taxonomy" id="2918883"/>
    <lineage>
        <taxon>Eukaryota</taxon>
        <taxon>Metamonada</taxon>
        <taxon>Carpediemonas-like organisms</taxon>
        <taxon>Aduncisulcus</taxon>
    </lineage>
</organism>
<accession>A0ABQ5K8Y8</accession>
<evidence type="ECO:0000313" key="2">
    <source>
        <dbReference type="Proteomes" id="UP001057375"/>
    </source>
</evidence>
<dbReference type="Gene3D" id="3.40.50.300">
    <property type="entry name" value="P-loop containing nucleotide triphosphate hydrolases"/>
    <property type="match status" value="2"/>
</dbReference>
<dbReference type="PANTHER" id="PTHR42926:SF1">
    <property type="entry name" value="CIRCADIAN CLOCK OSCILLATOR PROTEIN KAIC 1"/>
    <property type="match status" value="1"/>
</dbReference>
<gene>
    <name evidence="1" type="ORF">ADUPG1_004789</name>
</gene>
<name>A0ABQ5K8Y8_9EUKA</name>
<dbReference type="SUPFAM" id="SSF52540">
    <property type="entry name" value="P-loop containing nucleoside triphosphate hydrolases"/>
    <property type="match status" value="1"/>
</dbReference>